<dbReference type="STRING" id="180088.A0A1J8QS68"/>
<gene>
    <name evidence="1" type="ORF">AZE42_03160</name>
</gene>
<organism evidence="1 2">
    <name type="scientific">Rhizopogon vesiculosus</name>
    <dbReference type="NCBI Taxonomy" id="180088"/>
    <lineage>
        <taxon>Eukaryota</taxon>
        <taxon>Fungi</taxon>
        <taxon>Dikarya</taxon>
        <taxon>Basidiomycota</taxon>
        <taxon>Agaricomycotina</taxon>
        <taxon>Agaricomycetes</taxon>
        <taxon>Agaricomycetidae</taxon>
        <taxon>Boletales</taxon>
        <taxon>Suillineae</taxon>
        <taxon>Rhizopogonaceae</taxon>
        <taxon>Rhizopogon</taxon>
    </lineage>
</organism>
<comment type="caution">
    <text evidence="1">The sequence shown here is derived from an EMBL/GenBank/DDBJ whole genome shotgun (WGS) entry which is preliminary data.</text>
</comment>
<evidence type="ECO:0000313" key="2">
    <source>
        <dbReference type="Proteomes" id="UP000183567"/>
    </source>
</evidence>
<feature type="non-terminal residue" evidence="1">
    <location>
        <position position="1"/>
    </location>
</feature>
<proteinExistence type="predicted"/>
<accession>A0A1J8QS68</accession>
<dbReference type="Proteomes" id="UP000183567">
    <property type="component" value="Unassembled WGS sequence"/>
</dbReference>
<dbReference type="EMBL" id="LVVM01003613">
    <property type="protein sequence ID" value="OJA14548.1"/>
    <property type="molecule type" value="Genomic_DNA"/>
</dbReference>
<keyword evidence="2" id="KW-1185">Reference proteome</keyword>
<name>A0A1J8QS68_9AGAM</name>
<dbReference type="OrthoDB" id="2186770at2759"/>
<dbReference type="AlphaFoldDB" id="A0A1J8QS68"/>
<evidence type="ECO:0000313" key="1">
    <source>
        <dbReference type="EMBL" id="OJA14548.1"/>
    </source>
</evidence>
<sequence>QCTQVRVLVALRLVTDYTFHPALVNPAEPAPWALGLDYRIVKVVLNMRLIKRTDVNGAFWRLVSDEQLIIEAKDREKEEVRTLLQRKEKWNMEMKREGLSIK</sequence>
<reference evidence="1 2" key="1">
    <citation type="submission" date="2016-03" db="EMBL/GenBank/DDBJ databases">
        <title>Comparative genomics of the ectomycorrhizal sister species Rhizopogon vinicolor and Rhizopogon vesiculosus (Basidiomycota: Boletales) reveals a divergence of the mating type B locus.</title>
        <authorList>
            <person name="Mujic A.B."/>
            <person name="Kuo A."/>
            <person name="Tritt A."/>
            <person name="Lipzen A."/>
            <person name="Chen C."/>
            <person name="Johnson J."/>
            <person name="Sharma A."/>
            <person name="Barry K."/>
            <person name="Grigoriev I.V."/>
            <person name="Spatafora J.W."/>
        </authorList>
    </citation>
    <scope>NUCLEOTIDE SEQUENCE [LARGE SCALE GENOMIC DNA]</scope>
    <source>
        <strain evidence="1 2">AM-OR11-056</strain>
    </source>
</reference>
<protein>
    <submittedName>
        <fullName evidence="1">Uncharacterized protein</fullName>
    </submittedName>
</protein>